<dbReference type="SFLD" id="SFLDS00005">
    <property type="entry name" value="Isoprenoid_Synthase_Type_I"/>
    <property type="match status" value="1"/>
</dbReference>
<comment type="cofactor">
    <cofactor evidence="1">
        <name>Mg(2+)</name>
        <dbReference type="ChEBI" id="CHEBI:18420"/>
    </cofactor>
</comment>
<dbReference type="Pfam" id="PF00348">
    <property type="entry name" value="polyprenyl_synt"/>
    <property type="match status" value="1"/>
</dbReference>
<dbReference type="InterPro" id="IPR000092">
    <property type="entry name" value="Polyprenyl_synt"/>
</dbReference>
<dbReference type="PANTHER" id="PTHR12001:SF85">
    <property type="entry name" value="SHORT CHAIN ISOPRENYL DIPHOSPHATE SYNTHASE"/>
    <property type="match status" value="1"/>
</dbReference>
<keyword evidence="8" id="KW-1185">Reference proteome</keyword>
<proteinExistence type="inferred from homology"/>
<protein>
    <submittedName>
        <fullName evidence="7">Polyprenyl synthetase family protein</fullName>
    </submittedName>
</protein>
<evidence type="ECO:0000313" key="8">
    <source>
        <dbReference type="Proteomes" id="UP000831786"/>
    </source>
</evidence>
<dbReference type="InterPro" id="IPR008949">
    <property type="entry name" value="Isoprenoid_synthase_dom_sf"/>
</dbReference>
<accession>A0ABY4FL44</accession>
<dbReference type="InterPro" id="IPR033749">
    <property type="entry name" value="Polyprenyl_synt_CS"/>
</dbReference>
<sequence length="375" mass="40131">MSRGVLTRSGPAALEIEDVQREIDRMLAERGARATAYGAHFARLWAAAAECITGGKLLRPRLLIGTFEGAADGDGGPAADRGAVLRVAAAVELLHYAFLLHDDVIDRDLLRRGRPNLIGTVLRDRDAAAFEGASAGGTPPDPADLHWASTSGILMGDLLLAAVHQVFARERLPEPMRLRLLDLLDHAITESVAGEHLDVALSHGVAPSELASVLDMSRLKTATYTFELPLRAGAVLAGASAETEEAIARLGRHLGVAFQLQDDLLSTFGRAEEHGKDPYSDLREGKETAIIAYARLTEAWPEIARGFGSPTLTAAQGARMRDRLIDCGAHRFLRSLIEEEIGACAELLAAPGAGIPPALAAYIGRLIESIEERRL</sequence>
<evidence type="ECO:0000256" key="6">
    <source>
        <dbReference type="RuleBase" id="RU004466"/>
    </source>
</evidence>
<dbReference type="PROSITE" id="PS00723">
    <property type="entry name" value="POLYPRENYL_SYNTHASE_1"/>
    <property type="match status" value="1"/>
</dbReference>
<organism evidence="7 8">
    <name type="scientific">Leucobacter allii</name>
    <dbReference type="NCBI Taxonomy" id="2932247"/>
    <lineage>
        <taxon>Bacteria</taxon>
        <taxon>Bacillati</taxon>
        <taxon>Actinomycetota</taxon>
        <taxon>Actinomycetes</taxon>
        <taxon>Micrococcales</taxon>
        <taxon>Microbacteriaceae</taxon>
        <taxon>Leucobacter</taxon>
    </lineage>
</organism>
<dbReference type="RefSeq" id="WP_244727551.1">
    <property type="nucleotide sequence ID" value="NZ_CP095045.1"/>
</dbReference>
<evidence type="ECO:0000256" key="1">
    <source>
        <dbReference type="ARBA" id="ARBA00001946"/>
    </source>
</evidence>
<dbReference type="SUPFAM" id="SSF48576">
    <property type="entry name" value="Terpenoid synthases"/>
    <property type="match status" value="1"/>
</dbReference>
<evidence type="ECO:0000256" key="3">
    <source>
        <dbReference type="ARBA" id="ARBA00022679"/>
    </source>
</evidence>
<dbReference type="EMBL" id="CP095045">
    <property type="protein sequence ID" value="UOQ56978.1"/>
    <property type="molecule type" value="Genomic_DNA"/>
</dbReference>
<dbReference type="PANTHER" id="PTHR12001">
    <property type="entry name" value="GERANYLGERANYL PYROPHOSPHATE SYNTHASE"/>
    <property type="match status" value="1"/>
</dbReference>
<dbReference type="CDD" id="cd00685">
    <property type="entry name" value="Trans_IPPS_HT"/>
    <property type="match status" value="1"/>
</dbReference>
<evidence type="ECO:0000256" key="2">
    <source>
        <dbReference type="ARBA" id="ARBA00006706"/>
    </source>
</evidence>
<name>A0ABY4FL44_9MICO</name>
<comment type="similarity">
    <text evidence="2 6">Belongs to the FPP/GGPP synthase family.</text>
</comment>
<evidence type="ECO:0000256" key="5">
    <source>
        <dbReference type="ARBA" id="ARBA00022842"/>
    </source>
</evidence>
<gene>
    <name evidence="7" type="ORF">MUN78_15125</name>
</gene>
<keyword evidence="3 6" id="KW-0808">Transferase</keyword>
<keyword evidence="4" id="KW-0479">Metal-binding</keyword>
<dbReference type="Proteomes" id="UP000831786">
    <property type="component" value="Chromosome"/>
</dbReference>
<dbReference type="Gene3D" id="1.10.600.10">
    <property type="entry name" value="Farnesyl Diphosphate Synthase"/>
    <property type="match status" value="1"/>
</dbReference>
<evidence type="ECO:0000313" key="7">
    <source>
        <dbReference type="EMBL" id="UOQ56978.1"/>
    </source>
</evidence>
<reference evidence="7 8" key="1">
    <citation type="submission" date="2022-04" db="EMBL/GenBank/DDBJ databases">
        <title>Leucobacter sp. isolated from rhizosphere of garlic.</title>
        <authorList>
            <person name="Won M."/>
            <person name="Lee C.-M."/>
            <person name="Woen H.-Y."/>
            <person name="Kwon S.-W."/>
        </authorList>
    </citation>
    <scope>NUCLEOTIDE SEQUENCE [LARGE SCALE GENOMIC DNA]</scope>
    <source>
        <strain evidence="7 8">H21R-40</strain>
    </source>
</reference>
<evidence type="ECO:0000256" key="4">
    <source>
        <dbReference type="ARBA" id="ARBA00022723"/>
    </source>
</evidence>
<keyword evidence="5" id="KW-0460">Magnesium</keyword>